<dbReference type="PROSITE" id="PS00525">
    <property type="entry name" value="RIBOSOMAL_L6_1"/>
    <property type="match status" value="1"/>
</dbReference>
<dbReference type="OMA" id="RERHGLC"/>
<evidence type="ECO:0000256" key="4">
    <source>
        <dbReference type="RuleBase" id="RU003869"/>
    </source>
</evidence>
<sequence length="179" mass="19527">MSRIGKLPVKFSEKVTMKIDQDNIIVKGPKGELALGLSKNINITIENNTLFVKPVTKEPQVLKLFGTYRAIINNMVVGVTKGFEKRLELQGVGYRAQLQGKDLSLSVGYSHPVVIKAPTGINIAVENNTIVIISGISKELVGQIASNIRSIKPPEPYKGKGIRYVGEFVRKKAGKAGKK</sequence>
<feature type="domain" description="Large ribosomal subunit protein uL6 alpha-beta" evidence="5">
    <location>
        <begin position="91"/>
        <end position="164"/>
    </location>
</feature>
<evidence type="ECO:0000259" key="5">
    <source>
        <dbReference type="Pfam" id="PF00347"/>
    </source>
</evidence>
<keyword evidence="7" id="KW-1185">Reference proteome</keyword>
<evidence type="ECO:0000256" key="3">
    <source>
        <dbReference type="ARBA" id="ARBA00023274"/>
    </source>
</evidence>
<organism evidence="6 7">
    <name type="scientific">Guillardia theta (strain CCMP2712)</name>
    <name type="common">Cryptophyte</name>
    <dbReference type="NCBI Taxonomy" id="905079"/>
    <lineage>
        <taxon>Eukaryota</taxon>
        <taxon>Cryptophyceae</taxon>
        <taxon>Pyrenomonadales</taxon>
        <taxon>Geminigeraceae</taxon>
        <taxon>Guillardia</taxon>
    </lineage>
</organism>
<dbReference type="FunFam" id="3.90.930.12:FF:000001">
    <property type="entry name" value="50S ribosomal protein L6"/>
    <property type="match status" value="1"/>
</dbReference>
<dbReference type="InterPro" id="IPR002358">
    <property type="entry name" value="Ribosomal_uL6_CS"/>
</dbReference>
<dbReference type="InterPro" id="IPR000702">
    <property type="entry name" value="Ribosomal_uL6-like"/>
</dbReference>
<dbReference type="AlphaFoldDB" id="A0A0C3SGC8"/>
<proteinExistence type="inferred from homology"/>
<dbReference type="GO" id="GO:0002181">
    <property type="term" value="P:cytoplasmic translation"/>
    <property type="evidence" value="ECO:0007669"/>
    <property type="project" value="TreeGrafter"/>
</dbReference>
<dbReference type="GO" id="GO:0003735">
    <property type="term" value="F:structural constituent of ribosome"/>
    <property type="evidence" value="ECO:0007669"/>
    <property type="project" value="InterPro"/>
</dbReference>
<dbReference type="GO" id="GO:0022625">
    <property type="term" value="C:cytosolic large ribosomal subunit"/>
    <property type="evidence" value="ECO:0007669"/>
    <property type="project" value="TreeGrafter"/>
</dbReference>
<dbReference type="PANTHER" id="PTHR11655">
    <property type="entry name" value="60S/50S RIBOSOMAL PROTEIN L6/L9"/>
    <property type="match status" value="1"/>
</dbReference>
<accession>A0A0C3SGC8</accession>
<protein>
    <recommendedName>
        <fullName evidence="5">Large ribosomal subunit protein uL6 alpha-beta domain-containing protein</fullName>
    </recommendedName>
</protein>
<evidence type="ECO:0000256" key="1">
    <source>
        <dbReference type="ARBA" id="ARBA00009356"/>
    </source>
</evidence>
<keyword evidence="3 4" id="KW-0687">Ribonucleoprotein</keyword>
<dbReference type="InterPro" id="IPR036789">
    <property type="entry name" value="Ribosomal_uL6-like_a/b-dom_sf"/>
</dbReference>
<dbReference type="EMBL" id="AF041468">
    <property type="status" value="NOT_ANNOTATED_CDS"/>
    <property type="molecule type" value="Genomic_DNA"/>
</dbReference>
<feature type="domain" description="Large ribosomal subunit protein uL6 alpha-beta" evidence="5">
    <location>
        <begin position="13"/>
        <end position="82"/>
    </location>
</feature>
<dbReference type="Gene3D" id="3.90.930.12">
    <property type="entry name" value="Ribosomal protein L6, alpha-beta domain"/>
    <property type="match status" value="2"/>
</dbReference>
<reference evidence="7" key="2">
    <citation type="submission" date="2012-11" db="EMBL/GenBank/DDBJ databases">
        <authorList>
            <person name="Kuo A."/>
            <person name="Curtis B.A."/>
            <person name="Tanifuji G."/>
            <person name="Burki F."/>
            <person name="Gruber A."/>
            <person name="Irimia M."/>
            <person name="Maruyama S."/>
            <person name="Arias M.C."/>
            <person name="Ball S.G."/>
            <person name="Gile G.H."/>
            <person name="Hirakawa Y."/>
            <person name="Hopkins J.F."/>
            <person name="Rensing S.A."/>
            <person name="Schmutz J."/>
            <person name="Symeonidi A."/>
            <person name="Elias M."/>
            <person name="Eveleigh R.J."/>
            <person name="Herman E.K."/>
            <person name="Klute M.J."/>
            <person name="Nakayama T."/>
            <person name="Obornik M."/>
            <person name="Reyes-Prieto A."/>
            <person name="Armbrust E.V."/>
            <person name="Aves S.J."/>
            <person name="Beiko R.G."/>
            <person name="Coutinho P."/>
            <person name="Dacks J.B."/>
            <person name="Durnford D.G."/>
            <person name="Fast N.M."/>
            <person name="Green B.R."/>
            <person name="Grisdale C."/>
            <person name="Hempe F."/>
            <person name="Henrissat B."/>
            <person name="Hoppner M.P."/>
            <person name="Ishida K.-I."/>
            <person name="Kim E."/>
            <person name="Koreny L."/>
            <person name="Kroth P.G."/>
            <person name="Liu Y."/>
            <person name="Malik S.-B."/>
            <person name="Maier U.G."/>
            <person name="McRose D."/>
            <person name="Mock T."/>
            <person name="Neilson J.A."/>
            <person name="Onodera N.T."/>
            <person name="Poole A.M."/>
            <person name="Pritham E.J."/>
            <person name="Richards T.A."/>
            <person name="Rocap G."/>
            <person name="Roy S.W."/>
            <person name="Sarai C."/>
            <person name="Schaack S."/>
            <person name="Shirato S."/>
            <person name="Slamovits C.H."/>
            <person name="Spencer D.F."/>
            <person name="Suzuki S."/>
            <person name="Worden A.Z."/>
            <person name="Zauner S."/>
            <person name="Barry K."/>
            <person name="Bell C."/>
            <person name="Bharti A.K."/>
            <person name="Crow J.A."/>
            <person name="Grimwood J."/>
            <person name="Kramer R."/>
            <person name="Lindquist E."/>
            <person name="Lucas S."/>
            <person name="Salamov A."/>
            <person name="McFadden G.I."/>
            <person name="Lane C.E."/>
            <person name="Keeling P.J."/>
            <person name="Gray M.W."/>
            <person name="Grigoriev I.V."/>
            <person name="Archibald J.M."/>
        </authorList>
    </citation>
    <scope>NUCLEOTIDE SEQUENCE</scope>
    <source>
        <strain evidence="7">CCMP2712</strain>
    </source>
</reference>
<evidence type="ECO:0000313" key="7">
    <source>
        <dbReference type="Proteomes" id="UP000011087"/>
    </source>
</evidence>
<keyword evidence="2 4" id="KW-0689">Ribosomal protein</keyword>
<evidence type="ECO:0000256" key="2">
    <source>
        <dbReference type="ARBA" id="ARBA00022980"/>
    </source>
</evidence>
<dbReference type="SUPFAM" id="SSF56053">
    <property type="entry name" value="Ribosomal protein L6"/>
    <property type="match status" value="2"/>
</dbReference>
<reference evidence="7" key="1">
    <citation type="journal article" date="2012" name="Nature">
        <title>Algal genomes reveal evolutionary mosaicism and the fate of nucleomorphs.</title>
        <authorList>
            <consortium name="DOE Joint Genome Institute"/>
            <person name="Curtis B.A."/>
            <person name="Tanifuji G."/>
            <person name="Burki F."/>
            <person name="Gruber A."/>
            <person name="Irimia M."/>
            <person name="Maruyama S."/>
            <person name="Arias M.C."/>
            <person name="Ball S.G."/>
            <person name="Gile G.H."/>
            <person name="Hirakawa Y."/>
            <person name="Hopkins J.F."/>
            <person name="Kuo A."/>
            <person name="Rensing S.A."/>
            <person name="Schmutz J."/>
            <person name="Symeonidi A."/>
            <person name="Elias M."/>
            <person name="Eveleigh R.J."/>
            <person name="Herman E.K."/>
            <person name="Klute M.J."/>
            <person name="Nakayama T."/>
            <person name="Obornik M."/>
            <person name="Reyes-Prieto A."/>
            <person name="Armbrust E.V."/>
            <person name="Aves S.J."/>
            <person name="Beiko R.G."/>
            <person name="Coutinho P."/>
            <person name="Dacks J.B."/>
            <person name="Durnford D.G."/>
            <person name="Fast N.M."/>
            <person name="Green B.R."/>
            <person name="Grisdale C.J."/>
            <person name="Hempel F."/>
            <person name="Henrissat B."/>
            <person name="Hoppner M.P."/>
            <person name="Ishida K."/>
            <person name="Kim E."/>
            <person name="Koreny L."/>
            <person name="Kroth P.G."/>
            <person name="Liu Y."/>
            <person name="Malik S.B."/>
            <person name="Maier U.G."/>
            <person name="McRose D."/>
            <person name="Mock T."/>
            <person name="Neilson J.A."/>
            <person name="Onodera N.T."/>
            <person name="Poole A.M."/>
            <person name="Pritham E.J."/>
            <person name="Richards T.A."/>
            <person name="Rocap G."/>
            <person name="Roy S.W."/>
            <person name="Sarai C."/>
            <person name="Schaack S."/>
            <person name="Shirato S."/>
            <person name="Slamovits C.H."/>
            <person name="Spencer D.F."/>
            <person name="Suzuki S."/>
            <person name="Worden A.Z."/>
            <person name="Zauner S."/>
            <person name="Barry K."/>
            <person name="Bell C."/>
            <person name="Bharti A.K."/>
            <person name="Crow J.A."/>
            <person name="Grimwood J."/>
            <person name="Kramer R."/>
            <person name="Lindquist E."/>
            <person name="Lucas S."/>
            <person name="Salamov A."/>
            <person name="McFadden G.I."/>
            <person name="Lane C.E."/>
            <person name="Keeling P.J."/>
            <person name="Gray M.W."/>
            <person name="Grigoriev I.V."/>
            <person name="Archibald J.M."/>
        </authorList>
    </citation>
    <scope>NUCLEOTIDE SEQUENCE</scope>
    <source>
        <strain evidence="7">CCMP2712</strain>
    </source>
</reference>
<dbReference type="NCBIfam" id="TIGR03654">
    <property type="entry name" value="L6_bact"/>
    <property type="match status" value="1"/>
</dbReference>
<dbReference type="PIRSF" id="PIRSF002162">
    <property type="entry name" value="Ribosomal_L6"/>
    <property type="match status" value="1"/>
</dbReference>
<dbReference type="PANTHER" id="PTHR11655:SF14">
    <property type="entry name" value="LARGE RIBOSOMAL SUBUNIT PROTEIN UL6M"/>
    <property type="match status" value="1"/>
</dbReference>
<evidence type="ECO:0000313" key="6">
    <source>
        <dbReference type="EnsemblProtists" id="AAC35717"/>
    </source>
</evidence>
<name>A0A0C3SGC8_GUITC</name>
<dbReference type="InterPro" id="IPR020040">
    <property type="entry name" value="Ribosomal_uL6_a/b-dom"/>
</dbReference>
<dbReference type="SMR" id="A0A0C3SGC8"/>
<dbReference type="PRINTS" id="PR00059">
    <property type="entry name" value="RIBOSOMALL6"/>
</dbReference>
<comment type="similarity">
    <text evidence="1 4">Belongs to the universal ribosomal protein uL6 family.</text>
</comment>
<dbReference type="EnsemblProtists" id="AAC35717">
    <property type="protein sequence ID" value="AAC35717"/>
    <property type="gene ID" value="EGPrGTG00000000133"/>
</dbReference>
<dbReference type="HAMAP" id="MF_01365_B">
    <property type="entry name" value="Ribosomal_uL6_B"/>
    <property type="match status" value="1"/>
</dbReference>
<dbReference type="GO" id="GO:0019843">
    <property type="term" value="F:rRNA binding"/>
    <property type="evidence" value="ECO:0007669"/>
    <property type="project" value="InterPro"/>
</dbReference>
<dbReference type="InterPro" id="IPR019906">
    <property type="entry name" value="Ribosomal_uL6_bac-type"/>
</dbReference>
<reference evidence="6" key="3">
    <citation type="submission" date="2015-06" db="UniProtKB">
        <authorList>
            <consortium name="EnsemblProtists"/>
        </authorList>
    </citation>
    <scope>IDENTIFICATION</scope>
</reference>
<dbReference type="Pfam" id="PF00347">
    <property type="entry name" value="Ribosomal_L6"/>
    <property type="match status" value="2"/>
</dbReference>
<dbReference type="Proteomes" id="UP000011087">
    <property type="component" value="Unassembled WGS sequence"/>
</dbReference>